<dbReference type="Gene3D" id="1.10.287.130">
    <property type="match status" value="1"/>
</dbReference>
<dbReference type="HOGENOM" id="CLU_000445_89_6_0"/>
<comment type="caution">
    <text evidence="12">The sequence shown here is derived from an EMBL/GenBank/DDBJ whole genome shotgun (WGS) entry which is preliminary data.</text>
</comment>
<dbReference type="PROSITE" id="PS50885">
    <property type="entry name" value="HAMP"/>
    <property type="match status" value="1"/>
</dbReference>
<feature type="domain" description="HAMP" evidence="11">
    <location>
        <begin position="392"/>
        <end position="444"/>
    </location>
</feature>
<evidence type="ECO:0000259" key="11">
    <source>
        <dbReference type="PROSITE" id="PS50885"/>
    </source>
</evidence>
<organism evidence="12 13">
    <name type="scientific">Oscillochloris trichoides DG-6</name>
    <dbReference type="NCBI Taxonomy" id="765420"/>
    <lineage>
        <taxon>Bacteria</taxon>
        <taxon>Bacillati</taxon>
        <taxon>Chloroflexota</taxon>
        <taxon>Chloroflexia</taxon>
        <taxon>Chloroflexales</taxon>
        <taxon>Chloroflexineae</taxon>
        <taxon>Oscillochloridaceae</taxon>
        <taxon>Oscillochloris</taxon>
    </lineage>
</organism>
<dbReference type="Pfam" id="PF00512">
    <property type="entry name" value="HisKA"/>
    <property type="match status" value="1"/>
</dbReference>
<dbReference type="SMART" id="SM00388">
    <property type="entry name" value="HisKA"/>
    <property type="match status" value="1"/>
</dbReference>
<dbReference type="InterPro" id="IPR035965">
    <property type="entry name" value="PAS-like_dom_sf"/>
</dbReference>
<dbReference type="GO" id="GO:0004721">
    <property type="term" value="F:phosphoprotein phosphatase activity"/>
    <property type="evidence" value="ECO:0007669"/>
    <property type="project" value="TreeGrafter"/>
</dbReference>
<sequence>MQRLYHRLQSQIQYLIIVPYLALMILVMLVGSGIAITLVADNWQERFNNQLGQVARNFTESFARREIENINFLGLIAFTEANPANQTPQIVAAMQQRDRDGLDRALRGLWLLGLNNENVSQDRLIIFDPTGMSLLDWERKREGGSDPNRYTSTSVAELPLVQMVLRGEQTPIGATDRLGDKYSGLFAFRDQQGNETLYFFTVAPVYLNTDEGSVPELVGGILVAQRLESLLQFLQNKSQAAISSIYDVNGMARATTVTGLGLEDLNLSSALINQVAALNTPGVEGSEGNIQRVGAADDPCLDIGNLTGRLVTPLEATNLPTCSVNTTQTLVDREYQIVYAPLLIRGVQSGYFSVGLSRDFVVSAWSSSRWAVLSVTAMLAISAVFLGYTVARRITRPLGDLVDTATAVTSGDLERRSAVQDVNELGQLSSAFNQMTEHLLHLYLQVQQDAKERQAILTSISDGVLVCDQHGMIVLLNHAAETILELQDWQERRIHFDELPLEAVPQQREMFGTRHDDQFRLGERYITLSRAAVVAEDGQSLGTVIVLHDITEAVLMDQAKTDFIATISHELRTPLTVIRGYTDLLLRGRGEEAPTTDQAELLEQVRLRAVDMTNIVNNAIMIADLESGQLETDLQPQDVELVLSMALSPLRQGFESKNLSINLELAPDLPPVLADREQLRRAFGQILDNALRYTHQGGVTIQATVRNAHEIEVHFSDTGTGIPAEMLPRLFMRFQRVEGNNSAQRGSGLGLAITRQLIERQGGHVTVISTPGEGSTFTITLRQAHEQSIAVAQTKGFATAS</sequence>
<keyword evidence="8 9" id="KW-0472">Membrane</keyword>
<keyword evidence="5" id="KW-0808">Transferase</keyword>
<dbReference type="Pfam" id="PF00672">
    <property type="entry name" value="HAMP"/>
    <property type="match status" value="1"/>
</dbReference>
<dbReference type="PANTHER" id="PTHR45453">
    <property type="entry name" value="PHOSPHATE REGULON SENSOR PROTEIN PHOR"/>
    <property type="match status" value="1"/>
</dbReference>
<dbReference type="InterPro" id="IPR005467">
    <property type="entry name" value="His_kinase_dom"/>
</dbReference>
<keyword evidence="9" id="KW-0812">Transmembrane</keyword>
<dbReference type="SUPFAM" id="SSF47384">
    <property type="entry name" value="Homodimeric domain of signal transducing histidine kinase"/>
    <property type="match status" value="1"/>
</dbReference>
<evidence type="ECO:0000259" key="10">
    <source>
        <dbReference type="PROSITE" id="PS50109"/>
    </source>
</evidence>
<dbReference type="GO" id="GO:0000155">
    <property type="term" value="F:phosphorelay sensor kinase activity"/>
    <property type="evidence" value="ECO:0007669"/>
    <property type="project" value="InterPro"/>
</dbReference>
<dbReference type="eggNOG" id="COG5000">
    <property type="taxonomic scope" value="Bacteria"/>
</dbReference>
<keyword evidence="7" id="KW-0902">Two-component regulatory system</keyword>
<dbReference type="InterPro" id="IPR050351">
    <property type="entry name" value="BphY/WalK/GraS-like"/>
</dbReference>
<evidence type="ECO:0000256" key="8">
    <source>
        <dbReference type="ARBA" id="ARBA00023136"/>
    </source>
</evidence>
<evidence type="ECO:0000256" key="4">
    <source>
        <dbReference type="ARBA" id="ARBA00022553"/>
    </source>
</evidence>
<comment type="subcellular location">
    <subcellularLocation>
        <location evidence="2">Membrane</location>
    </subcellularLocation>
</comment>
<dbReference type="Gene3D" id="3.30.565.10">
    <property type="entry name" value="Histidine kinase-like ATPase, C-terminal domain"/>
    <property type="match status" value="1"/>
</dbReference>
<dbReference type="eggNOG" id="COG5002">
    <property type="taxonomic scope" value="Bacteria"/>
</dbReference>
<dbReference type="PRINTS" id="PR00344">
    <property type="entry name" value="BCTRLSENSOR"/>
</dbReference>
<dbReference type="EC" id="2.7.13.3" evidence="3"/>
<dbReference type="GO" id="GO:0005886">
    <property type="term" value="C:plasma membrane"/>
    <property type="evidence" value="ECO:0007669"/>
    <property type="project" value="TreeGrafter"/>
</dbReference>
<dbReference type="FunFam" id="3.30.565.10:FF:000006">
    <property type="entry name" value="Sensor histidine kinase WalK"/>
    <property type="match status" value="1"/>
</dbReference>
<keyword evidence="4" id="KW-0597">Phosphoprotein</keyword>
<name>E1IGL5_9CHLR</name>
<evidence type="ECO:0000256" key="9">
    <source>
        <dbReference type="SAM" id="Phobius"/>
    </source>
</evidence>
<keyword evidence="9" id="KW-1133">Transmembrane helix</keyword>
<evidence type="ECO:0000256" key="7">
    <source>
        <dbReference type="ARBA" id="ARBA00023012"/>
    </source>
</evidence>
<dbReference type="CDD" id="cd06225">
    <property type="entry name" value="HAMP"/>
    <property type="match status" value="1"/>
</dbReference>
<accession>E1IGL5</accession>
<evidence type="ECO:0000313" key="12">
    <source>
        <dbReference type="EMBL" id="EFO79684.1"/>
    </source>
</evidence>
<dbReference type="CDD" id="cd00075">
    <property type="entry name" value="HATPase"/>
    <property type="match status" value="1"/>
</dbReference>
<dbReference type="InterPro" id="IPR036097">
    <property type="entry name" value="HisK_dim/P_sf"/>
</dbReference>
<feature type="domain" description="Histidine kinase" evidence="10">
    <location>
        <begin position="566"/>
        <end position="785"/>
    </location>
</feature>
<dbReference type="SUPFAM" id="SSF158472">
    <property type="entry name" value="HAMP domain-like"/>
    <property type="match status" value="1"/>
</dbReference>
<dbReference type="SMART" id="SM00304">
    <property type="entry name" value="HAMP"/>
    <property type="match status" value="1"/>
</dbReference>
<dbReference type="InterPro" id="IPR003660">
    <property type="entry name" value="HAMP_dom"/>
</dbReference>
<dbReference type="Pfam" id="PF02518">
    <property type="entry name" value="HATPase_c"/>
    <property type="match status" value="1"/>
</dbReference>
<dbReference type="Gene3D" id="3.30.450.20">
    <property type="entry name" value="PAS domain"/>
    <property type="match status" value="1"/>
</dbReference>
<gene>
    <name evidence="12" type="ORF">OSCT_2466</name>
</gene>
<keyword evidence="13" id="KW-1185">Reference proteome</keyword>
<dbReference type="PROSITE" id="PS50109">
    <property type="entry name" value="HIS_KIN"/>
    <property type="match status" value="1"/>
</dbReference>
<dbReference type="InterPro" id="IPR003661">
    <property type="entry name" value="HisK_dim/P_dom"/>
</dbReference>
<dbReference type="Proteomes" id="UP000054010">
    <property type="component" value="Unassembled WGS sequence"/>
</dbReference>
<dbReference type="SUPFAM" id="SSF55785">
    <property type="entry name" value="PYP-like sensor domain (PAS domain)"/>
    <property type="match status" value="1"/>
</dbReference>
<evidence type="ECO:0000313" key="13">
    <source>
        <dbReference type="Proteomes" id="UP000054010"/>
    </source>
</evidence>
<comment type="catalytic activity">
    <reaction evidence="1">
        <text>ATP + protein L-histidine = ADP + protein N-phospho-L-histidine.</text>
        <dbReference type="EC" id="2.7.13.3"/>
    </reaction>
</comment>
<dbReference type="AlphaFoldDB" id="E1IGL5"/>
<dbReference type="InterPro" id="IPR004358">
    <property type="entry name" value="Sig_transdc_His_kin-like_C"/>
</dbReference>
<dbReference type="SMART" id="SM00387">
    <property type="entry name" value="HATPase_c"/>
    <property type="match status" value="1"/>
</dbReference>
<evidence type="ECO:0000256" key="1">
    <source>
        <dbReference type="ARBA" id="ARBA00000085"/>
    </source>
</evidence>
<evidence type="ECO:0000256" key="3">
    <source>
        <dbReference type="ARBA" id="ARBA00012438"/>
    </source>
</evidence>
<evidence type="ECO:0000256" key="2">
    <source>
        <dbReference type="ARBA" id="ARBA00004370"/>
    </source>
</evidence>
<proteinExistence type="predicted"/>
<reference evidence="12 13" key="1">
    <citation type="journal article" date="2011" name="J. Bacteriol.">
        <title>Draft genome sequence of the anoxygenic filamentous phototrophic bacterium Oscillochloris trichoides subsp. DG-6.</title>
        <authorList>
            <person name="Kuznetsov B.B."/>
            <person name="Ivanovsky R.N."/>
            <person name="Keppen O.I."/>
            <person name="Sukhacheva M.V."/>
            <person name="Bumazhkin B.K."/>
            <person name="Patutina E.O."/>
            <person name="Beletsky A.V."/>
            <person name="Mardanov A.V."/>
            <person name="Baslerov R.V."/>
            <person name="Panteleeva A.N."/>
            <person name="Kolganova T.V."/>
            <person name="Ravin N.V."/>
            <person name="Skryabin K.G."/>
        </authorList>
    </citation>
    <scope>NUCLEOTIDE SEQUENCE [LARGE SCALE GENOMIC DNA]</scope>
    <source>
        <strain evidence="12 13">DG-6</strain>
    </source>
</reference>
<dbReference type="CDD" id="cd00130">
    <property type="entry name" value="PAS"/>
    <property type="match status" value="1"/>
</dbReference>
<dbReference type="Gene3D" id="6.10.340.10">
    <property type="match status" value="1"/>
</dbReference>
<dbReference type="InterPro" id="IPR036890">
    <property type="entry name" value="HATPase_C_sf"/>
</dbReference>
<feature type="transmembrane region" description="Helical" evidence="9">
    <location>
        <begin position="12"/>
        <end position="40"/>
    </location>
</feature>
<dbReference type="EMBL" id="ADVR01000108">
    <property type="protein sequence ID" value="EFO79684.1"/>
    <property type="molecule type" value="Genomic_DNA"/>
</dbReference>
<evidence type="ECO:0000256" key="6">
    <source>
        <dbReference type="ARBA" id="ARBA00022777"/>
    </source>
</evidence>
<dbReference type="OrthoDB" id="9796330at2"/>
<dbReference type="PANTHER" id="PTHR45453:SF1">
    <property type="entry name" value="PHOSPHATE REGULON SENSOR PROTEIN PHOR"/>
    <property type="match status" value="1"/>
</dbReference>
<dbReference type="CDD" id="cd00082">
    <property type="entry name" value="HisKA"/>
    <property type="match status" value="1"/>
</dbReference>
<keyword evidence="6" id="KW-0418">Kinase</keyword>
<evidence type="ECO:0000256" key="5">
    <source>
        <dbReference type="ARBA" id="ARBA00022679"/>
    </source>
</evidence>
<dbReference type="STRING" id="765420.OSCT_2466"/>
<dbReference type="InterPro" id="IPR003594">
    <property type="entry name" value="HATPase_dom"/>
</dbReference>
<dbReference type="GO" id="GO:0016036">
    <property type="term" value="P:cellular response to phosphate starvation"/>
    <property type="evidence" value="ECO:0007669"/>
    <property type="project" value="TreeGrafter"/>
</dbReference>
<protein>
    <recommendedName>
        <fullName evidence="3">histidine kinase</fullName>
        <ecNumber evidence="3">2.7.13.3</ecNumber>
    </recommendedName>
</protein>
<dbReference type="InterPro" id="IPR000014">
    <property type="entry name" value="PAS"/>
</dbReference>
<dbReference type="SUPFAM" id="SSF55874">
    <property type="entry name" value="ATPase domain of HSP90 chaperone/DNA topoisomerase II/histidine kinase"/>
    <property type="match status" value="1"/>
</dbReference>